<name>A0A545AE78_9ACTN</name>
<dbReference type="PROSITE" id="PS50851">
    <property type="entry name" value="CHEW"/>
    <property type="match status" value="2"/>
</dbReference>
<dbReference type="PANTHER" id="PTHR43395">
    <property type="entry name" value="SENSOR HISTIDINE KINASE CHEA"/>
    <property type="match status" value="1"/>
</dbReference>
<comment type="subcellular location">
    <subcellularLocation>
        <location evidence="2">Cell membrane</location>
    </subcellularLocation>
</comment>
<dbReference type="SUPFAM" id="SSF47226">
    <property type="entry name" value="Histidine-containing phosphotransfer domain, HPT domain"/>
    <property type="match status" value="1"/>
</dbReference>
<evidence type="ECO:0000256" key="5">
    <source>
        <dbReference type="ARBA" id="ARBA00022679"/>
    </source>
</evidence>
<dbReference type="CDD" id="cd00088">
    <property type="entry name" value="HPT"/>
    <property type="match status" value="1"/>
</dbReference>
<dbReference type="Pfam" id="PF02895">
    <property type="entry name" value="H-kinase_dim"/>
    <property type="match status" value="1"/>
</dbReference>
<dbReference type="InterPro" id="IPR036890">
    <property type="entry name" value="HATPase_C_sf"/>
</dbReference>
<evidence type="ECO:0000256" key="3">
    <source>
        <dbReference type="ARBA" id="ARBA00012438"/>
    </source>
</evidence>
<dbReference type="InterPro" id="IPR051315">
    <property type="entry name" value="Bact_Chemotaxis_CheA"/>
</dbReference>
<dbReference type="Pfam" id="PF01584">
    <property type="entry name" value="CheW"/>
    <property type="match status" value="2"/>
</dbReference>
<feature type="region of interest" description="Disordered" evidence="9">
    <location>
        <begin position="130"/>
        <end position="208"/>
    </location>
</feature>
<dbReference type="SMART" id="SM00073">
    <property type="entry name" value="HPT"/>
    <property type="match status" value="1"/>
</dbReference>
<dbReference type="InterPro" id="IPR036061">
    <property type="entry name" value="CheW-like_dom_sf"/>
</dbReference>
<comment type="caution">
    <text evidence="13">The sequence shown here is derived from an EMBL/GenBank/DDBJ whole genome shotgun (WGS) entry which is preliminary data.</text>
</comment>
<dbReference type="CDD" id="cd00731">
    <property type="entry name" value="CheA_reg"/>
    <property type="match status" value="1"/>
</dbReference>
<reference evidence="13 14" key="1">
    <citation type="submission" date="2019-07" db="EMBL/GenBank/DDBJ databases">
        <title>Cryptosporangium phraense sp. nov., isolated from plant litter.</title>
        <authorList>
            <person name="Suriyachadkun C."/>
        </authorList>
    </citation>
    <scope>NUCLEOTIDE SEQUENCE [LARGE SCALE GENOMIC DNA]</scope>
    <source>
        <strain evidence="13 14">A-T 5661</strain>
    </source>
</reference>
<dbReference type="Gene3D" id="2.30.30.40">
    <property type="entry name" value="SH3 Domains"/>
    <property type="match status" value="1"/>
</dbReference>
<dbReference type="InterPro" id="IPR002545">
    <property type="entry name" value="CheW-lke_dom"/>
</dbReference>
<evidence type="ECO:0000313" key="13">
    <source>
        <dbReference type="EMBL" id="TQS39613.1"/>
    </source>
</evidence>
<dbReference type="OrthoDB" id="9803176at2"/>
<dbReference type="InterPro" id="IPR037006">
    <property type="entry name" value="CheA-like_homodim_sf"/>
</dbReference>
<comment type="catalytic activity">
    <reaction evidence="1">
        <text>ATP + protein L-histidine = ADP + protein N-phospho-L-histidine.</text>
        <dbReference type="EC" id="2.7.13.3"/>
    </reaction>
</comment>
<dbReference type="InterPro" id="IPR004358">
    <property type="entry name" value="Sig_transdc_His_kin-like_C"/>
</dbReference>
<feature type="modified residue" description="Phosphohistidine" evidence="8">
    <location>
        <position position="47"/>
    </location>
</feature>
<evidence type="ECO:0000259" key="10">
    <source>
        <dbReference type="PROSITE" id="PS50109"/>
    </source>
</evidence>
<dbReference type="SMART" id="SM01231">
    <property type="entry name" value="H-kinase_dim"/>
    <property type="match status" value="1"/>
</dbReference>
<dbReference type="SUPFAM" id="SSF47384">
    <property type="entry name" value="Homodimeric domain of signal transducing histidine kinase"/>
    <property type="match status" value="1"/>
</dbReference>
<evidence type="ECO:0000256" key="2">
    <source>
        <dbReference type="ARBA" id="ARBA00004236"/>
    </source>
</evidence>
<gene>
    <name evidence="13" type="ORF">FL583_39140</name>
</gene>
<dbReference type="SMART" id="SM00260">
    <property type="entry name" value="CheW"/>
    <property type="match status" value="2"/>
</dbReference>
<feature type="compositionally biased region" description="Low complexity" evidence="9">
    <location>
        <begin position="133"/>
        <end position="183"/>
    </location>
</feature>
<dbReference type="Gene3D" id="1.20.120.160">
    <property type="entry name" value="HPT domain"/>
    <property type="match status" value="1"/>
</dbReference>
<evidence type="ECO:0000256" key="4">
    <source>
        <dbReference type="ARBA" id="ARBA00022553"/>
    </source>
</evidence>
<sequence>MDELDDIVQEFLVESHENLDQLDRDLVALEQHPDSRELLSSIFRTIHTIKGTSGFLAFHRLETVTHAGESLLSRLRDGAQSMNVESANALLRMVDTVRGLLTQIEEQGAEGEMDVQSVIEQVTACIEDGSGKPKAAPAAEAPAEAEAVAEAAPEAAPATPEAEPEAAAAPEPEPAKAADVPAPRGGGAPPGPPEPGEEGGAPQRRSVAESSIRVDVDLLDALMRLVGELVLTRNQLVRGVSEMSDPNLSRTTQRLNLITSELQESVMKTRMQPIDQIWSKLPRVVRDLSSQLGRQIRLAMEGKDTELDRSLLESVKDPLTHLVRNAVDHGIEPPDVRTANGKNPEGTLTLRAYHEGGHVVVEVQDDGAGIDPERVAATALDRGVITRDQLARMETSDILQLLFQPGFSTAKKVTNVSGRGVGMDVVKTNIEKIGGTVDVDSTPGKGTVWRLTIPLTLAIIQALTVECSTEQYAIPQIAVDELVFVDGSSDKNIEHVSGAPVYRLRGKLLPLVRLDESLGLPVGSSEKDVYIAVLQAEGRRFGLVVDRVLNTEEIVVKPLATLLKDIGVYQGSTILGDGKVALILDVQSLARRSLLAAQAVEKAGLGGDSSQSSGSVGSGNRLLITGVGDRRVAVPLDMVTRLEEFPVEKIERVGSREVVQYRGKILPLVRLAHLLGAYPAEDGDSVPVVVYSERGRSVALAVEKIVDIVEDSTATHSDLDDSGLTGSAVIQQRVTEMLDVRQAILAADVNFFDAIDEYAENYSGGLEEMSAV</sequence>
<organism evidence="13 14">
    <name type="scientific">Cryptosporangium phraense</name>
    <dbReference type="NCBI Taxonomy" id="2593070"/>
    <lineage>
        <taxon>Bacteria</taxon>
        <taxon>Bacillati</taxon>
        <taxon>Actinomycetota</taxon>
        <taxon>Actinomycetes</taxon>
        <taxon>Cryptosporangiales</taxon>
        <taxon>Cryptosporangiaceae</taxon>
        <taxon>Cryptosporangium</taxon>
    </lineage>
</organism>
<evidence type="ECO:0000256" key="8">
    <source>
        <dbReference type="PROSITE-ProRule" id="PRU00110"/>
    </source>
</evidence>
<keyword evidence="4 8" id="KW-0597">Phosphoprotein</keyword>
<accession>A0A545AE78</accession>
<dbReference type="GO" id="GO:0005737">
    <property type="term" value="C:cytoplasm"/>
    <property type="evidence" value="ECO:0007669"/>
    <property type="project" value="InterPro"/>
</dbReference>
<evidence type="ECO:0000259" key="11">
    <source>
        <dbReference type="PROSITE" id="PS50851"/>
    </source>
</evidence>
<keyword evidence="7" id="KW-0902">Two-component regulatory system</keyword>
<keyword evidence="14" id="KW-1185">Reference proteome</keyword>
<dbReference type="InterPro" id="IPR003594">
    <property type="entry name" value="HATPase_dom"/>
</dbReference>
<dbReference type="GO" id="GO:0005886">
    <property type="term" value="C:plasma membrane"/>
    <property type="evidence" value="ECO:0007669"/>
    <property type="project" value="UniProtKB-SubCell"/>
</dbReference>
<proteinExistence type="predicted"/>
<dbReference type="Proteomes" id="UP000317982">
    <property type="component" value="Unassembled WGS sequence"/>
</dbReference>
<evidence type="ECO:0000256" key="9">
    <source>
        <dbReference type="SAM" id="MobiDB-lite"/>
    </source>
</evidence>
<dbReference type="SUPFAM" id="SSF50341">
    <property type="entry name" value="CheW-like"/>
    <property type="match status" value="2"/>
</dbReference>
<dbReference type="EMBL" id="VIRS01000064">
    <property type="protein sequence ID" value="TQS39613.1"/>
    <property type="molecule type" value="Genomic_DNA"/>
</dbReference>
<dbReference type="Pfam" id="PF02518">
    <property type="entry name" value="HATPase_c"/>
    <property type="match status" value="1"/>
</dbReference>
<keyword evidence="6" id="KW-0418">Kinase</keyword>
<dbReference type="InterPro" id="IPR036641">
    <property type="entry name" value="HPT_dom_sf"/>
</dbReference>
<dbReference type="GO" id="GO:0006935">
    <property type="term" value="P:chemotaxis"/>
    <property type="evidence" value="ECO:0007669"/>
    <property type="project" value="InterPro"/>
</dbReference>
<dbReference type="Gene3D" id="1.10.287.560">
    <property type="entry name" value="Histidine kinase CheA-like, homodimeric domain"/>
    <property type="match status" value="1"/>
</dbReference>
<dbReference type="AlphaFoldDB" id="A0A545AE78"/>
<dbReference type="PROSITE" id="PS50109">
    <property type="entry name" value="HIS_KIN"/>
    <property type="match status" value="1"/>
</dbReference>
<feature type="domain" description="Histidine kinase" evidence="10">
    <location>
        <begin position="213"/>
        <end position="457"/>
    </location>
</feature>
<feature type="domain" description="CheW-like" evidence="11">
    <location>
        <begin position="619"/>
        <end position="749"/>
    </location>
</feature>
<evidence type="ECO:0000256" key="7">
    <source>
        <dbReference type="ARBA" id="ARBA00023012"/>
    </source>
</evidence>
<dbReference type="InterPro" id="IPR004105">
    <property type="entry name" value="CheA-like_dim"/>
</dbReference>
<dbReference type="RefSeq" id="WP_142709984.1">
    <property type="nucleotide sequence ID" value="NZ_VIRS01000064.1"/>
</dbReference>
<protein>
    <recommendedName>
        <fullName evidence="3">histidine kinase</fullName>
        <ecNumber evidence="3">2.7.13.3</ecNumber>
    </recommendedName>
</protein>
<evidence type="ECO:0000259" key="12">
    <source>
        <dbReference type="PROSITE" id="PS50894"/>
    </source>
</evidence>
<evidence type="ECO:0000313" key="14">
    <source>
        <dbReference type="Proteomes" id="UP000317982"/>
    </source>
</evidence>
<dbReference type="Gene3D" id="3.30.565.10">
    <property type="entry name" value="Histidine kinase-like ATPase, C-terminal domain"/>
    <property type="match status" value="1"/>
</dbReference>
<dbReference type="EC" id="2.7.13.3" evidence="3"/>
<dbReference type="InterPro" id="IPR005467">
    <property type="entry name" value="His_kinase_dom"/>
</dbReference>
<dbReference type="InterPro" id="IPR036097">
    <property type="entry name" value="HisK_dim/P_sf"/>
</dbReference>
<dbReference type="FunFam" id="3.30.565.10:FF:000016">
    <property type="entry name" value="Chemotaxis protein CheA, putative"/>
    <property type="match status" value="1"/>
</dbReference>
<feature type="domain" description="HPt" evidence="12">
    <location>
        <begin position="1"/>
        <end position="107"/>
    </location>
</feature>
<dbReference type="InterPro" id="IPR008207">
    <property type="entry name" value="Sig_transdc_His_kin_Hpt_dom"/>
</dbReference>
<dbReference type="GO" id="GO:0000155">
    <property type="term" value="F:phosphorelay sensor kinase activity"/>
    <property type="evidence" value="ECO:0007669"/>
    <property type="project" value="InterPro"/>
</dbReference>
<dbReference type="CDD" id="cd16916">
    <property type="entry name" value="HATPase_CheA-like"/>
    <property type="match status" value="1"/>
</dbReference>
<dbReference type="SMART" id="SM00387">
    <property type="entry name" value="HATPase_c"/>
    <property type="match status" value="1"/>
</dbReference>
<dbReference type="Pfam" id="PF01627">
    <property type="entry name" value="Hpt"/>
    <property type="match status" value="1"/>
</dbReference>
<dbReference type="PRINTS" id="PR00344">
    <property type="entry name" value="BCTRLSENSOR"/>
</dbReference>
<dbReference type="SUPFAM" id="SSF55874">
    <property type="entry name" value="ATPase domain of HSP90 chaperone/DNA topoisomerase II/histidine kinase"/>
    <property type="match status" value="1"/>
</dbReference>
<dbReference type="InParanoid" id="A0A545AE78"/>
<evidence type="ECO:0000256" key="1">
    <source>
        <dbReference type="ARBA" id="ARBA00000085"/>
    </source>
</evidence>
<keyword evidence="5" id="KW-0808">Transferase</keyword>
<feature type="domain" description="CheW-like" evidence="11">
    <location>
        <begin position="459"/>
        <end position="595"/>
    </location>
</feature>
<evidence type="ECO:0000256" key="6">
    <source>
        <dbReference type="ARBA" id="ARBA00022777"/>
    </source>
</evidence>
<dbReference type="PROSITE" id="PS50894">
    <property type="entry name" value="HPT"/>
    <property type="match status" value="1"/>
</dbReference>
<dbReference type="PANTHER" id="PTHR43395:SF1">
    <property type="entry name" value="CHEMOTAXIS PROTEIN CHEA"/>
    <property type="match status" value="1"/>
</dbReference>
<dbReference type="Gene3D" id="2.40.50.180">
    <property type="entry name" value="CheA-289, Domain 4"/>
    <property type="match status" value="1"/>
</dbReference>